<evidence type="ECO:0000313" key="17">
    <source>
        <dbReference type="Proteomes" id="UP000694865"/>
    </source>
</evidence>
<feature type="compositionally biased region" description="Pro residues" evidence="13">
    <location>
        <begin position="3929"/>
        <end position="3947"/>
    </location>
</feature>
<dbReference type="InterPro" id="IPR041681">
    <property type="entry name" value="PH_9"/>
</dbReference>
<dbReference type="Gene3D" id="2.30.29.30">
    <property type="entry name" value="Pleckstrin-homology domain (PH domain)/Phosphotyrosine-binding domain (PTB)"/>
    <property type="match status" value="1"/>
</dbReference>
<feature type="coiled-coil region" evidence="12">
    <location>
        <begin position="761"/>
        <end position="795"/>
    </location>
</feature>
<evidence type="ECO:0000256" key="2">
    <source>
        <dbReference type="ARBA" id="ARBA00006826"/>
    </source>
</evidence>
<dbReference type="CDD" id="cd21193">
    <property type="entry name" value="CH_beta_spectrin_rpt1"/>
    <property type="match status" value="1"/>
</dbReference>
<keyword evidence="6" id="KW-0597">Phosphoprotein</keyword>
<evidence type="ECO:0000259" key="14">
    <source>
        <dbReference type="PROSITE" id="PS50002"/>
    </source>
</evidence>
<feature type="compositionally biased region" description="Gly residues" evidence="13">
    <location>
        <begin position="3694"/>
        <end position="3710"/>
    </location>
</feature>
<feature type="compositionally biased region" description="Polar residues" evidence="13">
    <location>
        <begin position="4112"/>
        <end position="4129"/>
    </location>
</feature>
<evidence type="ECO:0000256" key="3">
    <source>
        <dbReference type="ARBA" id="ARBA00022443"/>
    </source>
</evidence>
<feature type="domain" description="Calponin-homology (CH)" evidence="16">
    <location>
        <begin position="143"/>
        <end position="248"/>
    </location>
</feature>
<evidence type="ECO:0000256" key="11">
    <source>
        <dbReference type="PROSITE-ProRule" id="PRU00192"/>
    </source>
</evidence>
<dbReference type="Pfam" id="PF15410">
    <property type="entry name" value="PH_9"/>
    <property type="match status" value="1"/>
</dbReference>
<feature type="compositionally biased region" description="Polar residues" evidence="13">
    <location>
        <begin position="4025"/>
        <end position="4041"/>
    </location>
</feature>
<feature type="compositionally biased region" description="Basic and acidic residues" evidence="13">
    <location>
        <begin position="3561"/>
        <end position="3584"/>
    </location>
</feature>
<dbReference type="InterPro" id="IPR018159">
    <property type="entry name" value="Spectrin/alpha-actinin"/>
</dbReference>
<dbReference type="InterPro" id="IPR001589">
    <property type="entry name" value="Actinin_actin-bd_CS"/>
</dbReference>
<feature type="compositionally biased region" description="Basic residues" evidence="13">
    <location>
        <begin position="3660"/>
        <end position="3669"/>
    </location>
</feature>
<dbReference type="CDD" id="cd00176">
    <property type="entry name" value="SPEC"/>
    <property type="match status" value="17"/>
</dbReference>
<dbReference type="SUPFAM" id="SSF46966">
    <property type="entry name" value="Spectrin repeat"/>
    <property type="match status" value="21"/>
</dbReference>
<keyword evidence="12" id="KW-0175">Coiled coil</keyword>
<name>A0ABM0GL92_SACKO</name>
<feature type="compositionally biased region" description="Acidic residues" evidence="13">
    <location>
        <begin position="4075"/>
        <end position="4086"/>
    </location>
</feature>
<feature type="region of interest" description="Disordered" evidence="13">
    <location>
        <begin position="3601"/>
        <end position="3620"/>
    </location>
</feature>
<evidence type="ECO:0000256" key="4">
    <source>
        <dbReference type="ARBA" id="ARBA00022467"/>
    </source>
</evidence>
<feature type="compositionally biased region" description="Basic and acidic residues" evidence="13">
    <location>
        <begin position="3636"/>
        <end position="3659"/>
    </location>
</feature>
<dbReference type="Gene3D" id="2.30.30.40">
    <property type="entry name" value="SH3 Domains"/>
    <property type="match status" value="1"/>
</dbReference>
<feature type="compositionally biased region" description="Basic and acidic residues" evidence="13">
    <location>
        <begin position="4042"/>
        <end position="4051"/>
    </location>
</feature>
<feature type="domain" description="PH" evidence="15">
    <location>
        <begin position="3726"/>
        <end position="3834"/>
    </location>
</feature>
<feature type="domain" description="SH3" evidence="14">
    <location>
        <begin position="840"/>
        <end position="897"/>
    </location>
</feature>
<dbReference type="SUPFAM" id="SSF50729">
    <property type="entry name" value="PH domain-like"/>
    <property type="match status" value="1"/>
</dbReference>
<dbReference type="InterPro" id="IPR001849">
    <property type="entry name" value="PH_domain"/>
</dbReference>
<dbReference type="PROSITE" id="PS00019">
    <property type="entry name" value="ACTININ_1"/>
    <property type="match status" value="1"/>
</dbReference>
<comment type="similarity">
    <text evidence="2">Belongs to the spectrin family.</text>
</comment>
<keyword evidence="4" id="KW-0117">Actin capping</keyword>
<feature type="region of interest" description="Disordered" evidence="13">
    <location>
        <begin position="3846"/>
        <end position="4257"/>
    </location>
</feature>
<evidence type="ECO:0000256" key="6">
    <source>
        <dbReference type="ARBA" id="ARBA00022553"/>
    </source>
</evidence>
<dbReference type="SMART" id="SM00233">
    <property type="entry name" value="PH"/>
    <property type="match status" value="1"/>
</dbReference>
<dbReference type="InterPro" id="IPR001715">
    <property type="entry name" value="CH_dom"/>
</dbReference>
<dbReference type="InterPro" id="IPR036872">
    <property type="entry name" value="CH_dom_sf"/>
</dbReference>
<feature type="coiled-coil region" evidence="12">
    <location>
        <begin position="1970"/>
        <end position="2004"/>
    </location>
</feature>
<dbReference type="Pfam" id="PF00435">
    <property type="entry name" value="Spectrin"/>
    <property type="match status" value="30"/>
</dbReference>
<evidence type="ECO:0000256" key="5">
    <source>
        <dbReference type="ARBA" id="ARBA00022490"/>
    </source>
</evidence>
<evidence type="ECO:0000313" key="18">
    <source>
        <dbReference type="RefSeq" id="XP_002732400.1"/>
    </source>
</evidence>
<keyword evidence="17" id="KW-1185">Reference proteome</keyword>
<keyword evidence="8" id="KW-0493">Microtubule</keyword>
<dbReference type="SMART" id="SM00150">
    <property type="entry name" value="SPEC"/>
    <property type="match status" value="30"/>
</dbReference>
<dbReference type="SUPFAM" id="SSF47576">
    <property type="entry name" value="Calponin-homology domain, CH-domain"/>
    <property type="match status" value="1"/>
</dbReference>
<feature type="coiled-coil region" evidence="12">
    <location>
        <begin position="3104"/>
        <end position="3166"/>
    </location>
</feature>
<dbReference type="PROSITE" id="PS50003">
    <property type="entry name" value="PH_DOMAIN"/>
    <property type="match status" value="1"/>
</dbReference>
<dbReference type="PRINTS" id="PR00683">
    <property type="entry name" value="SPECTRINPH"/>
</dbReference>
<feature type="compositionally biased region" description="Low complexity" evidence="13">
    <location>
        <begin position="3847"/>
        <end position="3883"/>
    </location>
</feature>
<dbReference type="CDD" id="cd00174">
    <property type="entry name" value="SH3"/>
    <property type="match status" value="1"/>
</dbReference>
<evidence type="ECO:0000256" key="8">
    <source>
        <dbReference type="ARBA" id="ARBA00022701"/>
    </source>
</evidence>
<evidence type="ECO:0000259" key="15">
    <source>
        <dbReference type="PROSITE" id="PS50003"/>
    </source>
</evidence>
<evidence type="ECO:0000256" key="10">
    <source>
        <dbReference type="ARBA" id="ARBA00023203"/>
    </source>
</evidence>
<dbReference type="Gene3D" id="1.10.418.10">
    <property type="entry name" value="Calponin-like domain"/>
    <property type="match status" value="2"/>
</dbReference>
<comment type="subcellular location">
    <subcellularLocation>
        <location evidence="1">Cytoplasm</location>
    </subcellularLocation>
</comment>
<dbReference type="PROSITE" id="PS50021">
    <property type="entry name" value="CH"/>
    <property type="match status" value="2"/>
</dbReference>
<evidence type="ECO:0000256" key="7">
    <source>
        <dbReference type="ARBA" id="ARBA00022658"/>
    </source>
</evidence>
<keyword evidence="5" id="KW-0963">Cytoplasm</keyword>
<keyword evidence="3 11" id="KW-0728">SH3 domain</keyword>
<proteinExistence type="inferred from homology"/>
<evidence type="ECO:0000259" key="16">
    <source>
        <dbReference type="PROSITE" id="PS50021"/>
    </source>
</evidence>
<dbReference type="CDD" id="cd10571">
    <property type="entry name" value="PH_beta_spectrin"/>
    <property type="match status" value="1"/>
</dbReference>
<reference evidence="18" key="1">
    <citation type="submission" date="2025-08" db="UniProtKB">
        <authorList>
            <consortium name="RefSeq"/>
        </authorList>
    </citation>
    <scope>IDENTIFICATION</scope>
    <source>
        <tissue evidence="18">Testes</tissue>
    </source>
</reference>
<organism evidence="17 18">
    <name type="scientific">Saccoglossus kowalevskii</name>
    <name type="common">Acorn worm</name>
    <dbReference type="NCBI Taxonomy" id="10224"/>
    <lineage>
        <taxon>Eukaryota</taxon>
        <taxon>Metazoa</taxon>
        <taxon>Hemichordata</taxon>
        <taxon>Enteropneusta</taxon>
        <taxon>Harrimaniidae</taxon>
        <taxon>Saccoglossus</taxon>
    </lineage>
</organism>
<dbReference type="SMART" id="SM00033">
    <property type="entry name" value="CH"/>
    <property type="match status" value="2"/>
</dbReference>
<protein>
    <submittedName>
        <fullName evidence="18">Spectrin beta chain, non-erythrocytic 5-like</fullName>
    </submittedName>
</protein>
<feature type="coiled-coil region" evidence="12">
    <location>
        <begin position="1554"/>
        <end position="1581"/>
    </location>
</feature>
<dbReference type="InterPro" id="IPR001605">
    <property type="entry name" value="PH_dom-spectrin-type"/>
</dbReference>
<dbReference type="GeneID" id="100377364"/>
<accession>A0ABM0GL92</accession>
<dbReference type="InterPro" id="IPR036028">
    <property type="entry name" value="SH3-like_dom_sf"/>
</dbReference>
<feature type="compositionally biased region" description="Basic residues" evidence="13">
    <location>
        <begin position="4240"/>
        <end position="4257"/>
    </location>
</feature>
<keyword evidence="9" id="KW-0677">Repeat</keyword>
<keyword evidence="10" id="KW-0009">Actin-binding</keyword>
<feature type="compositionally biased region" description="Pro residues" evidence="13">
    <location>
        <begin position="4087"/>
        <end position="4101"/>
    </location>
</feature>
<dbReference type="Pfam" id="PF00307">
    <property type="entry name" value="CH"/>
    <property type="match status" value="2"/>
</dbReference>
<dbReference type="SUPFAM" id="SSF50044">
    <property type="entry name" value="SH3-domain"/>
    <property type="match status" value="1"/>
</dbReference>
<dbReference type="InterPro" id="IPR011993">
    <property type="entry name" value="PH-like_dom_sf"/>
</dbReference>
<dbReference type="RefSeq" id="XP_002732400.1">
    <property type="nucleotide sequence ID" value="XM_002732354.2"/>
</dbReference>
<dbReference type="InterPro" id="IPR001452">
    <property type="entry name" value="SH3_domain"/>
</dbReference>
<dbReference type="PROSITE" id="PS50002">
    <property type="entry name" value="SH3"/>
    <property type="match status" value="1"/>
</dbReference>
<feature type="compositionally biased region" description="Polar residues" evidence="13">
    <location>
        <begin position="3916"/>
        <end position="3928"/>
    </location>
</feature>
<feature type="compositionally biased region" description="Polar residues" evidence="13">
    <location>
        <begin position="3972"/>
        <end position="4005"/>
    </location>
</feature>
<dbReference type="PROSITE" id="PS00020">
    <property type="entry name" value="ACTININ_2"/>
    <property type="match status" value="1"/>
</dbReference>
<dbReference type="CDD" id="cd21194">
    <property type="entry name" value="CH_beta_spectrin_rpt2"/>
    <property type="match status" value="1"/>
</dbReference>
<feature type="domain" description="Calponin-homology (CH)" evidence="16">
    <location>
        <begin position="23"/>
        <end position="126"/>
    </location>
</feature>
<evidence type="ECO:0000256" key="1">
    <source>
        <dbReference type="ARBA" id="ARBA00004496"/>
    </source>
</evidence>
<dbReference type="Gene3D" id="1.20.58.60">
    <property type="match status" value="27"/>
</dbReference>
<evidence type="ECO:0000256" key="9">
    <source>
        <dbReference type="ARBA" id="ARBA00022737"/>
    </source>
</evidence>
<dbReference type="InterPro" id="IPR002017">
    <property type="entry name" value="Spectrin_repeat"/>
</dbReference>
<sequence>MAAKQTNEFEINRIKALREERMSIQKKTFTKWMNQFLEKANLHVSNLYTDLEDGKLLMKLLEIISGEPLGRPNRGILRVQKIENLNRCLTFLATKVRLESIGAEDICDGNPILILGLIWTIILRFQIQEVELEDDDDASRQARSAKDSLLIWCQRKTAGYPGVNVTNFTTSWRDGLAFNALIHAHRPELIRFQKLDPRDQLGNLNNAFDVAHAQLGIAKLLDAEDIAVQRPDEKSIMTYVVSYYHYFAKMKKEQKGGKRIGKIVNGLMDIENSEEDYERLTSDLLKWIKIKIEELDDRNFPNSLDGIQGEMMKFKDYRTVEKPPKYQEKGELEALFFQIQTKLRARNFQRGYIPPEGKLINDIEKTWQSLDQSENERERALREELMKQERLEQLAEKFERKAMLRNSWLTDMCQVLEDSSKDLDAESVNAATKKHEAIIADVLARTDRFENLSKMADELVRESYHGKDEIKVREQQIIAKWQNLLADLDKRKRQLKGISELIGMYREIDNIRAEMKEVEGGLKSEDYGKHLFGVEDLLQRHSLVETLINSIGNRLEKVNNTADKVLADDHIESDSIKAKLDDINLEYKKMFCEVYGLDDYDPAQLSDLSAARKARLEESMKFYQFLRDSEEEESWLMEKQRIAKSMVTGKDLRSVVSMLQKHQALEAEMISRERICNAVFATGIELRDSDHYAKNDIQLRIDSLKEKWSKLKEYSEKRRYRLEDALQAHQYYTDANEAESWMREKMPLVCSDDYGNNIEGAKLILSKHERLEEEIRAYEGDIKRLKEQAQQMMITDINNTPMSPTKDEDDYVTELVDVPYEVEELTVVNREVLKDFVEEKKYPQVKAMYPYKGQGMDIAKGEIMLLVAKTNRDWWNVKRATGQEGFVPANYVKEMEPRVIKRKVQRKVTIPEKVKVKKTKTKQMLVKKKKPGAGLGRTQSFRREKAAHFDKENVELRQKSINTTYQRLCKLGQARHRYIEDAITLYSFNRECDDFEDWMKEKEKALRKDESFTENMETMKRKFEYLLTDIAANAPRMDKINKMANEFVETGHSQQQAVRDRQKVVQERWDKLNQLREDKERLMEGVSGIELYNQTWDETKDWIMEKSDALCTNDDITLVKDQSAVDALMRKHRNLERELAPVEHKLNKLGMLAKAVRTSYPRETEVISKKQTEINALWDALQDKVATRKAKLDAAYDISKFHADAKDLQSWCNDTMLELANTELARDVLGTEGLIQQHQDLRADINAHNDNFKDLMDLGHRVLQVSPESATVRHKMNKLIDDKREIEAAWNRRNQKLHDCLDLAQFNREADHIDAITSGHEAFLEYNDLGDTVEGVEGLLKRHEDFENTLAVQDERLNSLSDMSKKLILANHYATPHIQNRTEEVLNRRQKVKDKSKHRHDMLKQSEGYQEFCRDADELAEWVDEKQQFAMDDSFKDLSNLQSQLKKHQAFEIDLVANKDRMEKLNQEGHQLIDDGNYASDDVQARLDDLNKNWAALYGHSSDKTEKLTQATQQDLLNKLLEDTGLSLAQLEALLASEDVGHDLRSVKNLLKKHQLLEGDMAIEKEKIDNLNSQAHTLADEGHFDADRILANAADLSARYDNLKDPAAKRKAQLEDSLKLQQFYHDIDAENQWVKEHIPYASSTDYGKTLHAAQQLNKKHQKLEMELTGHQPNIDKVLACGQSLVDADHFAKEDIQQQCNDLSDAWDSLFDLANERKQNLDQSLQAQKYFSQANEVEAWIAEKANLAKNADYGKDEDAAEKALTKHKALEHDIDNYYKIVSDLNAEAQKMIEEGNPDSKDIAKRQEILQSQLGDLSKAAAARRDKLDDSKRFHEYMRESDDLAKWIADQQQLASSEDYGQDYEHLQMLEQKFDDFKRRVDAGSERYAQCEELARQLLEDKHPESQAIADKQEALKADYQNLLAQIGDRDEGLRGAGEIHRFNRDVADALSRIQEKEAALPEDLGRDLNTVQELIRKHEAYENDLVALEGQLQVLLDDSARLQQAFPGETADQIAEQQEAVVANWNELQDKTSQRKDMLNSSLDFQKFLATSRDLIAWISEVNRDMLTEEPVRDVASVTALINQHDQLKAEIDAREDTFAGVAQAGEMLVDQDHYATDEVKEKLDAVLHEREQLHANWQKKKDDLDQMYDYQVFMRDAKQLDTLSSQQEVYLASSDFGNAVDQVDALQKKHEAFEKLLVTQDEKLATLEDFAHRLIAENHSQSPAIEERLAEVKDRRRKIKNDSARRKQKLEDSKLYAHFNDDVAEMKAWIDEKLKIAGDQSYKDVTDIQEKMKRLQRHQALEAEIIANQTKIKEIKQNGDVLIAKKHEHSVDIKERVQELLKHWNELVEASSSRGRFLEEAKDILEYNRQVDIVETWMREKEMMIAAGELGRDYEHCMELQKKLDDFGTSMTVDESRILLVNELADKLVKDKSTEADLVEQKRDDINDRWHKIQNGLQDYRARLAGAQEIHSFNRDIDETNDRINEKFLAVSSDDYGRDLPGVEALQRKHDDTERDMIAIAHKMKDLDKTSEKLKKKYPQNALAIQAKQYELQENWQKLNEQARARKNKLGDSYNLQKFYKENRDLVEIDSRDASFKYVSEFGENLINSNHYAVDDVKQTLHHLSEARQNLHQTWDEQKQLLAQCYDLMVFNEYVEQAEAWLGTKEAFLNNDDVGESLAAVDTLIRKHDGFEKTLDTQVEKIDELQTFARELSQAGHYDSDAVNRRCMAVLDRRDKLFELSSMRRRRLEESRQLQQFLMNMYEVTGWILEKLQIAADENYKDPTNLQGKLQKHVAFEAELTANKGRLESVGEEGAQLIATDHFATEEIQLRLSDLESSWEQLVDKSTDKREKLQDAYQALIFNRTVDDLDRWIDDVEIQMASTDLGKDLTSANNLLKKHQHLETQVANHQPKIDEVQSLSRAYIDHNHFLADEMAVRSNALADRYAGLWEPLHARKINLEEALLLYQFYRDVEDEESWIKEKQPLATSTELGQNLNTVQSLMKKHQALEAEITAHEPLVETVAKKGEQLMSQQHYATEDIKTTVAEIHQLLAELKDSAAERKKLLTDALESQLFYAEVQEADSWMKEKRPLLVSTDYGKDEDSVQKLLKKLEALDLDLESFRNTVQHLEVLSSGLLEREHFESKDIEQKQAEVEASYEELKQLSAKRRSMLMEHRKLYEFHREAEEAEGWMHEKEVIAASEDCGKDLEHVEILQKKFEDFAQDLDSNEERIVAVNEMGSSLIQDNHTKSDNIHAKCDDVNKKWAQLKELTNTRMEALACAKLVHQFDYDADETRAWILEKDSTVSTEDYGHDLVSVQALRRRHEGTERDLAALGEQVESICTNAEQLIDQFPESSERLMGKREEVVQAWNLLLEKSDQRKDKLDQSEQLQSYFDNYRELSAWVTEMMALITSDELAKDVAGAEALIKRHDEHKSEIDGRTDNINEFTRTGQSLIDDGHFLAEEIKTKVQKLNADFQALLDTWGQRKVLYELNLDTQLFKRDADSAEAWLIARDPLVRDESFMRDDSNIEELIKSHEDFEKTIEAQGDKFKALERMTMLEGEFEKQKESEQKRKQEEKERKEQDRLQLIRKREQERILEERRKEQERKMMMEEEAKRKREAEQKKIAAKIEEERLKKEQEMKEREHRQVEMERKIEEEQKKLKRHEVKTHKKEDNTRTRSISSSSSSSNVTVAGRGSGGGGVSVGGSGGGSKKALKPQKYKLSGTPPVEREGVIDRKQDLAANGKRSTHRSWKTFYTILCGQLLCFFKDKKEFSMSNSASPPINLYQCTCSPATDYTKRKHVFRVRLADASEYLFTCKSTEDMNDWISKINFHATLPPAHQLLEYDSAHGSGASSGKSTPISSKPASRSNSMSSSHSSLPSPRSDFVEPSKPIAVPVRKGSTEKPKLAPKPTMFIPNRQNGNLDISSSPPILPEDLPPALPVTPPPPTESGFPMDIPPPLPSNSIGVDVDINLSHQPANSNLKYQPPETENYQHNTHRTGSASSAGSGKFQYSPVSGHSKDDRSNTSELSSGSHDNVSLTGSEHSDSSDHGATKYAQYYAHGGHQVELEYLHGEIATEDSIPEEPDSDPPPLPSDAPPPVPTDQPNADFLFENGQSTQLPGFETNTNGVSVTALPPPTTVESYRPSQPIAVPPQLTTNITPPQPHRQAPTMIPPQPQHHAPSLNQPPVEVQSHKHDKRRERSGSLTKAEPIPQKDVKVKISKSATLPVQSSKPDEKDSKEKKHKKKKGVFASVFHKKK</sequence>
<dbReference type="SMART" id="SM00326">
    <property type="entry name" value="SH3"/>
    <property type="match status" value="1"/>
</dbReference>
<evidence type="ECO:0000256" key="12">
    <source>
        <dbReference type="SAM" id="Coils"/>
    </source>
</evidence>
<feature type="region of interest" description="Disordered" evidence="13">
    <location>
        <begin position="3560"/>
        <end position="3584"/>
    </location>
</feature>
<dbReference type="Pfam" id="PF14604">
    <property type="entry name" value="SH3_9"/>
    <property type="match status" value="1"/>
</dbReference>
<dbReference type="Proteomes" id="UP000694865">
    <property type="component" value="Unplaced"/>
</dbReference>
<feature type="coiled-coil region" evidence="12">
    <location>
        <begin position="1118"/>
        <end position="1145"/>
    </location>
</feature>
<feature type="region of interest" description="Disordered" evidence="13">
    <location>
        <begin position="3636"/>
        <end position="3726"/>
    </location>
</feature>
<feature type="coiled-coil region" evidence="12">
    <location>
        <begin position="370"/>
        <end position="401"/>
    </location>
</feature>
<keyword evidence="7" id="KW-0344">Guanine-nucleotide releasing factor</keyword>
<evidence type="ECO:0000256" key="13">
    <source>
        <dbReference type="SAM" id="MobiDB-lite"/>
    </source>
</evidence>
<gene>
    <name evidence="18" type="primary">LOC100377364</name>
</gene>
<dbReference type="PANTHER" id="PTHR11915">
    <property type="entry name" value="SPECTRIN/FILAMIN RELATED CYTOSKELETAL PROTEIN"/>
    <property type="match status" value="1"/>
</dbReference>